<keyword evidence="6 8" id="KW-0472">Membrane</keyword>
<evidence type="ECO:0000313" key="9">
    <source>
        <dbReference type="EMBL" id="SHG58095.1"/>
    </source>
</evidence>
<evidence type="ECO:0000256" key="7">
    <source>
        <dbReference type="RuleBase" id="RU362091"/>
    </source>
</evidence>
<dbReference type="EMBL" id="FQUS01000036">
    <property type="protein sequence ID" value="SHG58095.1"/>
    <property type="molecule type" value="Genomic_DNA"/>
</dbReference>
<feature type="transmembrane region" description="Helical" evidence="8">
    <location>
        <begin position="151"/>
        <end position="175"/>
    </location>
</feature>
<name>A0A1M5KZF1_9BACT</name>
<feature type="transmembrane region" description="Helical" evidence="8">
    <location>
        <begin position="389"/>
        <end position="409"/>
    </location>
</feature>
<feature type="transmembrane region" description="Helical" evidence="8">
    <location>
        <begin position="73"/>
        <end position="95"/>
    </location>
</feature>
<keyword evidence="5 8" id="KW-1133">Transmembrane helix</keyword>
<dbReference type="NCBIfam" id="TIGR00813">
    <property type="entry name" value="sss"/>
    <property type="match status" value="1"/>
</dbReference>
<dbReference type="RefSeq" id="WP_073068380.1">
    <property type="nucleotide sequence ID" value="NZ_FQUS01000036.1"/>
</dbReference>
<reference evidence="9 10" key="1">
    <citation type="submission" date="2016-11" db="EMBL/GenBank/DDBJ databases">
        <authorList>
            <person name="Jaros S."/>
            <person name="Januszkiewicz K."/>
            <person name="Wedrychowicz H."/>
        </authorList>
    </citation>
    <scope>NUCLEOTIDE SEQUENCE [LARGE SCALE GENOMIC DNA]</scope>
    <source>
        <strain evidence="9 10">DSM 21986</strain>
    </source>
</reference>
<dbReference type="AlphaFoldDB" id="A0A1M5KZF1"/>
<dbReference type="OrthoDB" id="9789704at2"/>
<dbReference type="CDD" id="cd10322">
    <property type="entry name" value="SLC5sbd"/>
    <property type="match status" value="1"/>
</dbReference>
<feature type="transmembrane region" description="Helical" evidence="8">
    <location>
        <begin position="182"/>
        <end position="204"/>
    </location>
</feature>
<evidence type="ECO:0000256" key="4">
    <source>
        <dbReference type="ARBA" id="ARBA00022692"/>
    </source>
</evidence>
<feature type="transmembrane region" description="Helical" evidence="8">
    <location>
        <begin position="441"/>
        <end position="460"/>
    </location>
</feature>
<evidence type="ECO:0000256" key="2">
    <source>
        <dbReference type="ARBA" id="ARBA00006434"/>
    </source>
</evidence>
<dbReference type="STRING" id="1194090.SAMN05443144_1365"/>
<keyword evidence="4 8" id="KW-0812">Transmembrane</keyword>
<dbReference type="Gene3D" id="1.20.1730.10">
    <property type="entry name" value="Sodium/glucose cotransporter"/>
    <property type="match status" value="1"/>
</dbReference>
<keyword evidence="10" id="KW-1185">Reference proteome</keyword>
<dbReference type="GO" id="GO:0022857">
    <property type="term" value="F:transmembrane transporter activity"/>
    <property type="evidence" value="ECO:0007669"/>
    <property type="project" value="InterPro"/>
</dbReference>
<gene>
    <name evidence="9" type="ORF">SAMN05443144_1365</name>
</gene>
<sequence length="548" mass="59384">MSPIDIIIVVAFLVLIFVVGGYFYKWISTPDDFYVTGRKLTPFILAATITATNVNVYSFVGQSGTAYQEGLSIIWHTWTGNMALVLSGIFIIPIFRRLRIRTIPEFLGLRYSQGFRGLVAVIWIFRLAFWLGIGIYAIAIAAQTITGVQSFTLWVFVLTGITVFYTILGGTWSVATTDALQFLLMLGGALILLPVAMYAVGGFATLKAQVPAEFMSLVPQSGDFNWLFLIAMVLLSIKWATINQDVLQRAFSSENVRTASKGMVLSGIITTPFALLWILPGIAAKVLYPDLTNFDNAVPTLIVEYFPPVVLGLMACGLLSAMMSTIDSDLNSIATMFTSDLYNGYFNIESSHRQSLTVARLVVLVMGLFIIGFSYLVPVLGGAVEANLTVIGILDTPLFVVAIIYGLLWKRANWQGAFAGYFAGAFVGVFVYLAGDQSFSLAILSSAGAALVVCPLVSLLTPPQEVVKANTIWDAKKPELEHPDDVDPFYIVPKSIPGKLAISASIFGLILYLIGAIVGSTGAVISSYLAVGGMFMIFIGGLVRIYVK</sequence>
<feature type="transmembrane region" description="Helical" evidence="8">
    <location>
        <begin position="263"/>
        <end position="285"/>
    </location>
</feature>
<dbReference type="PANTHER" id="PTHR48086">
    <property type="entry name" value="SODIUM/PROLINE SYMPORTER-RELATED"/>
    <property type="match status" value="1"/>
</dbReference>
<dbReference type="PANTHER" id="PTHR48086:SF7">
    <property type="entry name" value="SODIUM-SOLUTE SYMPORTER-RELATED"/>
    <property type="match status" value="1"/>
</dbReference>
<evidence type="ECO:0000256" key="6">
    <source>
        <dbReference type="ARBA" id="ARBA00023136"/>
    </source>
</evidence>
<dbReference type="Proteomes" id="UP000184041">
    <property type="component" value="Unassembled WGS sequence"/>
</dbReference>
<evidence type="ECO:0000256" key="8">
    <source>
        <dbReference type="SAM" id="Phobius"/>
    </source>
</evidence>
<dbReference type="InterPro" id="IPR001734">
    <property type="entry name" value="Na/solute_symporter"/>
</dbReference>
<feature type="transmembrane region" description="Helical" evidence="8">
    <location>
        <begin position="500"/>
        <end position="519"/>
    </location>
</feature>
<comment type="subcellular location">
    <subcellularLocation>
        <location evidence="1">Membrane</location>
        <topology evidence="1">Multi-pass membrane protein</topology>
    </subcellularLocation>
</comment>
<dbReference type="GO" id="GO:0005886">
    <property type="term" value="C:plasma membrane"/>
    <property type="evidence" value="ECO:0007669"/>
    <property type="project" value="TreeGrafter"/>
</dbReference>
<dbReference type="InterPro" id="IPR038377">
    <property type="entry name" value="Na/Glc_symporter_sf"/>
</dbReference>
<organism evidence="9 10">
    <name type="scientific">Fodinibius roseus</name>
    <dbReference type="NCBI Taxonomy" id="1194090"/>
    <lineage>
        <taxon>Bacteria</taxon>
        <taxon>Pseudomonadati</taxon>
        <taxon>Balneolota</taxon>
        <taxon>Balneolia</taxon>
        <taxon>Balneolales</taxon>
        <taxon>Balneolaceae</taxon>
        <taxon>Fodinibius</taxon>
    </lineage>
</organism>
<dbReference type="Pfam" id="PF00474">
    <property type="entry name" value="SSF"/>
    <property type="match status" value="1"/>
</dbReference>
<comment type="similarity">
    <text evidence="2 7">Belongs to the sodium:solute symporter (SSF) (TC 2.A.21) family.</text>
</comment>
<feature type="transmembrane region" description="Helical" evidence="8">
    <location>
        <begin position="305"/>
        <end position="326"/>
    </location>
</feature>
<feature type="transmembrane region" description="Helical" evidence="8">
    <location>
        <begin position="40"/>
        <end position="61"/>
    </location>
</feature>
<evidence type="ECO:0000256" key="3">
    <source>
        <dbReference type="ARBA" id="ARBA00022448"/>
    </source>
</evidence>
<feature type="transmembrane region" description="Helical" evidence="8">
    <location>
        <begin position="525"/>
        <end position="547"/>
    </location>
</feature>
<keyword evidence="3" id="KW-0813">Transport</keyword>
<protein>
    <submittedName>
        <fullName evidence="9">Solute:Na+ symporter, SSS family</fullName>
    </submittedName>
</protein>
<evidence type="ECO:0000256" key="5">
    <source>
        <dbReference type="ARBA" id="ARBA00022989"/>
    </source>
</evidence>
<feature type="transmembrane region" description="Helical" evidence="8">
    <location>
        <begin position="358"/>
        <end position="377"/>
    </location>
</feature>
<dbReference type="PROSITE" id="PS50283">
    <property type="entry name" value="NA_SOLUT_SYMP_3"/>
    <property type="match status" value="1"/>
</dbReference>
<evidence type="ECO:0000256" key="1">
    <source>
        <dbReference type="ARBA" id="ARBA00004141"/>
    </source>
</evidence>
<feature type="transmembrane region" description="Helical" evidence="8">
    <location>
        <begin position="115"/>
        <end position="139"/>
    </location>
</feature>
<feature type="transmembrane region" description="Helical" evidence="8">
    <location>
        <begin position="224"/>
        <end position="242"/>
    </location>
</feature>
<accession>A0A1M5KZF1</accession>
<feature type="transmembrane region" description="Helical" evidence="8">
    <location>
        <begin position="6"/>
        <end position="28"/>
    </location>
</feature>
<proteinExistence type="inferred from homology"/>
<evidence type="ECO:0000313" key="10">
    <source>
        <dbReference type="Proteomes" id="UP000184041"/>
    </source>
</evidence>
<feature type="transmembrane region" description="Helical" evidence="8">
    <location>
        <begin position="416"/>
        <end position="435"/>
    </location>
</feature>
<dbReference type="InterPro" id="IPR050277">
    <property type="entry name" value="Sodium:Solute_Symporter"/>
</dbReference>